<evidence type="ECO:0000256" key="3">
    <source>
        <dbReference type="SAM" id="MobiDB-lite"/>
    </source>
</evidence>
<dbReference type="Proteomes" id="UP000054324">
    <property type="component" value="Unassembled WGS sequence"/>
</dbReference>
<dbReference type="CTD" id="20315519"/>
<dbReference type="GO" id="GO:0045292">
    <property type="term" value="P:mRNA cis splicing, via spliceosome"/>
    <property type="evidence" value="ECO:0007669"/>
    <property type="project" value="TreeGrafter"/>
</dbReference>
<gene>
    <name evidence="7" type="ORF">T265_01331</name>
</gene>
<dbReference type="OrthoDB" id="265955at2759"/>
<name>A0A075AJ25_OPIVI</name>
<feature type="transmembrane region" description="Helical" evidence="4">
    <location>
        <begin position="98"/>
        <end position="119"/>
    </location>
</feature>
<keyword evidence="4" id="KW-0812">Transmembrane</keyword>
<evidence type="ECO:0000259" key="6">
    <source>
        <dbReference type="Pfam" id="PF10312"/>
    </source>
</evidence>
<keyword evidence="4" id="KW-1133">Transmembrane helix</keyword>
<dbReference type="PANTHER" id="PTHR21737">
    <property type="entry name" value="POLYGLUTAMINE BINDING PROTEIN 1/MARVEL MEMBRANE-ASSOCIATING DOMAIN CONTAINING 3"/>
    <property type="match status" value="1"/>
</dbReference>
<dbReference type="RefSeq" id="XP_009163601.1">
    <property type="nucleotide sequence ID" value="XM_009165337.1"/>
</dbReference>
<feature type="compositionally biased region" description="Basic residues" evidence="3">
    <location>
        <begin position="254"/>
        <end position="263"/>
    </location>
</feature>
<dbReference type="KEGG" id="ovi:T265_01331"/>
<feature type="region of interest" description="Disordered" evidence="3">
    <location>
        <begin position="655"/>
        <end position="681"/>
    </location>
</feature>
<dbReference type="PANTHER" id="PTHR21737:SF4">
    <property type="entry name" value="SPLICING FACTOR CACTIN"/>
    <property type="match status" value="1"/>
</dbReference>
<proteinExistence type="inferred from homology"/>
<dbReference type="GO" id="GO:0005681">
    <property type="term" value="C:spliceosomal complex"/>
    <property type="evidence" value="ECO:0007669"/>
    <property type="project" value="TreeGrafter"/>
</dbReference>
<evidence type="ECO:0000313" key="7">
    <source>
        <dbReference type="EMBL" id="KER32644.1"/>
    </source>
</evidence>
<accession>A0A075AJ25</accession>
<feature type="compositionally biased region" description="Basic and acidic residues" evidence="3">
    <location>
        <begin position="177"/>
        <end position="203"/>
    </location>
</feature>
<evidence type="ECO:0000256" key="4">
    <source>
        <dbReference type="SAM" id="Phobius"/>
    </source>
</evidence>
<dbReference type="EMBL" id="KL596632">
    <property type="protein sequence ID" value="KER32644.1"/>
    <property type="molecule type" value="Genomic_DNA"/>
</dbReference>
<keyword evidence="4" id="KW-0472">Membrane</keyword>
<feature type="compositionally biased region" description="Basic and acidic residues" evidence="3">
    <location>
        <begin position="237"/>
        <end position="253"/>
    </location>
</feature>
<protein>
    <recommendedName>
        <fullName evidence="2">Splicing factor Cactin</fullName>
    </recommendedName>
</protein>
<feature type="region of interest" description="Disordered" evidence="3">
    <location>
        <begin position="173"/>
        <end position="280"/>
    </location>
</feature>
<feature type="domain" description="Splicing factor cactin central" evidence="6">
    <location>
        <begin position="431"/>
        <end position="635"/>
    </location>
</feature>
<comment type="similarity">
    <text evidence="1">Belongs to the CACTIN family.</text>
</comment>
<dbReference type="AlphaFoldDB" id="A0A075AJ25"/>
<dbReference type="Pfam" id="PF02466">
    <property type="entry name" value="Tim17"/>
    <property type="match status" value="1"/>
</dbReference>
<evidence type="ECO:0000259" key="5">
    <source>
        <dbReference type="Pfam" id="PF09732"/>
    </source>
</evidence>
<evidence type="ECO:0000256" key="1">
    <source>
        <dbReference type="ARBA" id="ARBA00006895"/>
    </source>
</evidence>
<reference evidence="7 8" key="1">
    <citation type="submission" date="2013-11" db="EMBL/GenBank/DDBJ databases">
        <title>Opisthorchis viverrini - life in the bile duct.</title>
        <authorList>
            <person name="Young N.D."/>
            <person name="Nagarajan N."/>
            <person name="Lin S.J."/>
            <person name="Korhonen P.K."/>
            <person name="Jex A.R."/>
            <person name="Hall R.S."/>
            <person name="Safavi-Hemami H."/>
            <person name="Kaewkong W."/>
            <person name="Bertrand D."/>
            <person name="Gao S."/>
            <person name="Seet Q."/>
            <person name="Wongkham S."/>
            <person name="Teh B.T."/>
            <person name="Wongkham C."/>
            <person name="Intapan P.M."/>
            <person name="Maleewong W."/>
            <person name="Yang X."/>
            <person name="Hu M."/>
            <person name="Wang Z."/>
            <person name="Hofmann A."/>
            <person name="Sternberg P.W."/>
            <person name="Tan P."/>
            <person name="Wang J."/>
            <person name="Gasser R.B."/>
        </authorList>
    </citation>
    <scope>NUCLEOTIDE SEQUENCE [LARGE SCALE GENOMIC DNA]</scope>
</reference>
<dbReference type="STRING" id="6198.A0A075AJ25"/>
<feature type="region of interest" description="Disordered" evidence="3">
    <location>
        <begin position="408"/>
        <end position="428"/>
    </location>
</feature>
<evidence type="ECO:0000313" key="8">
    <source>
        <dbReference type="Proteomes" id="UP000054324"/>
    </source>
</evidence>
<dbReference type="GeneID" id="20315519"/>
<dbReference type="InterPro" id="IPR018816">
    <property type="entry name" value="Cactin_central"/>
</dbReference>
<sequence length="967" mass="111975">MTELGRQAMDIDERETIQQLLAERYRDFLQLTEEDRKRYTVLSKKITDALQADNPSALKFIISQHIHENPEKLIRMKLPSLPMPPSEELMVRNAMDSCLFKAAISCLGGFVLGGVFGLFSASVDPMSTVHGAETPTTRQVAREMYSRSLSHAKSFAMIGAMFAGTECILESMVGTHSPEDRTRPTDRYSSHRATDRSERRSHDNSPVSILDSECRDRKHKSSHHHRSKHDTPKRHRSDRDSSHKVRSGVEEHHSRKKKKKHTRSNSSNSGSSSTSNGEEDSGIRLKALSAGVPQQLMSLSVEELQKLMEKRKQQKALMKVLETPEEKRARRLAKKEAKERWRRERMGWDKEYLGYTNEDNPFGDHRLSESFVWKQKLEAEGLTHLSKEEIQELQKKKMEENKLELESVRRRRAEREREREEREKEMEMMQRDKEAEYYRSWGQQEDTFHLEQAKLRSRIRIADGRAKPIDLLAKYIADQEEDAMASAEFTGVIELLEPTQFLVGLSVEDLEDLLVDIKVVYMQLEKGRNAEYWRDITTVAEDELNKLRRAENDSAGLSAAYGADSRGRSSASISQSVMQSVAETLKGKTYNQLAALERQIEPKLKGGEGVDVTYWETLAQFVRAQMARTRLRDMHQENLRRKLECLRQSQGIVQEPLFPSGTDQPKPSTSQVVRSDAQLMPPPAVDKLRGEEPDEPEVLFGWRFSVGSDSWCSYVAFIFSFNISPQDTQPQIEDPHSAEAIRAARQAQLEAAAMVEEEMYDAACYSPPRVDPTEVALDAVIYNPEDDRAKIDYQRKEVLRTGAIRASEEEELMRRAREGMEDGEDAQFSVQIPLEDQSFLWSDKYRPRKPRFFNRVHTGFVWNKYNQTHYDLDNPPPKVVQGYKFNVFYPDLIDKSKTPTYTLTPCEDPSQRDFAILRFSAGPPYEDIAFKIVNREWEYSYKHGFRCQFQNNIFQLWFHFKRFRYRR</sequence>
<feature type="compositionally biased region" description="Low complexity" evidence="3">
    <location>
        <begin position="264"/>
        <end position="276"/>
    </location>
</feature>
<organism evidence="7 8">
    <name type="scientific">Opisthorchis viverrini</name>
    <name type="common">Southeast Asian liver fluke</name>
    <dbReference type="NCBI Taxonomy" id="6198"/>
    <lineage>
        <taxon>Eukaryota</taxon>
        <taxon>Metazoa</taxon>
        <taxon>Spiralia</taxon>
        <taxon>Lophotrochozoa</taxon>
        <taxon>Platyhelminthes</taxon>
        <taxon>Trematoda</taxon>
        <taxon>Digenea</taxon>
        <taxon>Opisthorchiida</taxon>
        <taxon>Opisthorchiata</taxon>
        <taxon>Opisthorchiidae</taxon>
        <taxon>Opisthorchis</taxon>
    </lineage>
</organism>
<dbReference type="Pfam" id="PF09732">
    <property type="entry name" value="CactinC_cactus"/>
    <property type="match status" value="1"/>
</dbReference>
<keyword evidence="8" id="KW-1185">Reference proteome</keyword>
<feature type="domain" description="Splicing factor Cactin C-terminal" evidence="5">
    <location>
        <begin position="841"/>
        <end position="967"/>
    </location>
</feature>
<feature type="compositionally biased region" description="Basic residues" evidence="3">
    <location>
        <begin position="217"/>
        <end position="236"/>
    </location>
</feature>
<dbReference type="InterPro" id="IPR019134">
    <property type="entry name" value="Cactin_C"/>
</dbReference>
<dbReference type="GO" id="GO:0005737">
    <property type="term" value="C:cytoplasm"/>
    <property type="evidence" value="ECO:0007669"/>
    <property type="project" value="TreeGrafter"/>
</dbReference>
<evidence type="ECO:0000256" key="2">
    <source>
        <dbReference type="ARBA" id="ARBA00034534"/>
    </source>
</evidence>
<dbReference type="SMART" id="SM01050">
    <property type="entry name" value="CactinC_cactus"/>
    <property type="match status" value="1"/>
</dbReference>
<feature type="compositionally biased region" description="Polar residues" evidence="3">
    <location>
        <begin position="661"/>
        <end position="673"/>
    </location>
</feature>
<dbReference type="Pfam" id="PF10312">
    <property type="entry name" value="Cactin_mid"/>
    <property type="match status" value="1"/>
</dbReference>